<gene>
    <name evidence="2" type="ORF">OMM_04972</name>
</gene>
<reference evidence="3" key="1">
    <citation type="submission" date="2012-11" db="EMBL/GenBank/DDBJ databases">
        <authorList>
            <person name="Lucero-Rivera Y.E."/>
            <person name="Tovar-Ramirez D."/>
        </authorList>
    </citation>
    <scope>NUCLEOTIDE SEQUENCE [LARGE SCALE GENOMIC DNA]</scope>
    <source>
        <strain evidence="3">Araruama</strain>
    </source>
</reference>
<organism evidence="2 3">
    <name type="scientific">Candidatus Magnetoglobus multicellularis str. Araruama</name>
    <dbReference type="NCBI Taxonomy" id="890399"/>
    <lineage>
        <taxon>Bacteria</taxon>
        <taxon>Pseudomonadati</taxon>
        <taxon>Thermodesulfobacteriota</taxon>
        <taxon>Desulfobacteria</taxon>
        <taxon>Desulfobacterales</taxon>
        <taxon>Desulfobacteraceae</taxon>
        <taxon>Candidatus Magnetoglobus</taxon>
    </lineage>
</organism>
<comment type="caution">
    <text evidence="2">The sequence shown here is derived from an EMBL/GenBank/DDBJ whole genome shotgun (WGS) entry which is preliminary data.</text>
</comment>
<proteinExistence type="predicted"/>
<dbReference type="Proteomes" id="UP000189670">
    <property type="component" value="Unassembled WGS sequence"/>
</dbReference>
<evidence type="ECO:0000313" key="2">
    <source>
        <dbReference type="EMBL" id="ETR67744.1"/>
    </source>
</evidence>
<dbReference type="Pfam" id="PF13635">
    <property type="entry name" value="DUF4143"/>
    <property type="match status" value="1"/>
</dbReference>
<dbReference type="EMBL" id="ATBP01001234">
    <property type="protein sequence ID" value="ETR67744.1"/>
    <property type="molecule type" value="Genomic_DNA"/>
</dbReference>
<sequence length="319" mass="36735">MAAGSLLGVSVTRNTSFPVGKVNFLMLYPMNFFEYLEAAGEKMLIQAITDRHDCQPLPEILHNKLLNLYKFYLYLGGMPEVIHHYLNHQDISAAHEIQKEILLAYERDFSKYTTKTEAIRVSEVWQSIPMQLAKENKKFKYSDVSKGGRASRFESSIEWLRRTGLIIPSYHIKAPKLPLSGYSDPNKFKIYLLDTGLLGAILELDSQSIVFPTKIFDEFKGAFVENFVATELISTSFHKLFYWSSKHSAEIDFLITINQHIYPLEVKSGFSRKGKSLQIYKEKYKPEKVVRISPRNFTKDQDFINVPLYAISQLSHLLS</sequence>
<evidence type="ECO:0000259" key="1">
    <source>
        <dbReference type="Pfam" id="PF13635"/>
    </source>
</evidence>
<dbReference type="PANTHER" id="PTHR33295:SF7">
    <property type="entry name" value="ATPASE"/>
    <property type="match status" value="1"/>
</dbReference>
<dbReference type="InterPro" id="IPR025420">
    <property type="entry name" value="DUF4143"/>
</dbReference>
<name>A0A1V1NYV8_9BACT</name>
<dbReference type="AlphaFoldDB" id="A0A1V1NYV8"/>
<protein>
    <submittedName>
        <fullName evidence="2">ATPase</fullName>
    </submittedName>
</protein>
<dbReference type="PANTHER" id="PTHR33295">
    <property type="entry name" value="ATPASE"/>
    <property type="match status" value="1"/>
</dbReference>
<accession>A0A1V1NYV8</accession>
<feature type="domain" description="DUF4143" evidence="1">
    <location>
        <begin position="106"/>
        <end position="269"/>
    </location>
</feature>
<evidence type="ECO:0000313" key="3">
    <source>
        <dbReference type="Proteomes" id="UP000189670"/>
    </source>
</evidence>